<evidence type="ECO:0008006" key="2">
    <source>
        <dbReference type="Google" id="ProtNLM"/>
    </source>
</evidence>
<accession>A0A382W4R3</accession>
<reference evidence="1" key="1">
    <citation type="submission" date="2018-05" db="EMBL/GenBank/DDBJ databases">
        <authorList>
            <person name="Lanie J.A."/>
            <person name="Ng W.-L."/>
            <person name="Kazmierczak K.M."/>
            <person name="Andrzejewski T.M."/>
            <person name="Davidsen T.M."/>
            <person name="Wayne K.J."/>
            <person name="Tettelin H."/>
            <person name="Glass J.I."/>
            <person name="Rusch D."/>
            <person name="Podicherti R."/>
            <person name="Tsui H.-C.T."/>
            <person name="Winkler M.E."/>
        </authorList>
    </citation>
    <scope>NUCLEOTIDE SEQUENCE</scope>
</reference>
<protein>
    <recommendedName>
        <fullName evidence="2">Phytanoyl-CoA dioxygenase</fullName>
    </recommendedName>
</protein>
<organism evidence="1">
    <name type="scientific">marine metagenome</name>
    <dbReference type="NCBI Taxonomy" id="408172"/>
    <lineage>
        <taxon>unclassified sequences</taxon>
        <taxon>metagenomes</taxon>
        <taxon>ecological metagenomes</taxon>
    </lineage>
</organism>
<dbReference type="InterPro" id="IPR008775">
    <property type="entry name" value="Phytyl_CoA_dOase-like"/>
</dbReference>
<evidence type="ECO:0000313" key="1">
    <source>
        <dbReference type="EMBL" id="SVD53580.1"/>
    </source>
</evidence>
<dbReference type="Gene3D" id="2.60.120.620">
    <property type="entry name" value="q2cbj1_9rhob like domain"/>
    <property type="match status" value="1"/>
</dbReference>
<dbReference type="SUPFAM" id="SSF51197">
    <property type="entry name" value="Clavaminate synthase-like"/>
    <property type="match status" value="1"/>
</dbReference>
<name>A0A382W4R3_9ZZZZ</name>
<dbReference type="AlphaFoldDB" id="A0A382W4R3"/>
<sequence length="197" mass="22027">MIDSTPVATKDLSQAKRDLDRFGFCLVPDVLTGSDLQEARQRLTDQAEAEEEQGLSFRDGGLDQNIYLSSNKVNKDAFTVENGGINQRLWMLANKGQCFRDMVIHPYVDELVGHILGKDFILSTHSANIAKPGGVRMGLHTDQWWMPQPVKPGEDYIRPSQISRKASESFLNPNKDLGISPPVVANCMWMLSDFTDT</sequence>
<dbReference type="EMBL" id="UINC01156901">
    <property type="protein sequence ID" value="SVD53580.1"/>
    <property type="molecule type" value="Genomic_DNA"/>
</dbReference>
<feature type="non-terminal residue" evidence="1">
    <location>
        <position position="197"/>
    </location>
</feature>
<proteinExistence type="predicted"/>
<dbReference type="Pfam" id="PF05721">
    <property type="entry name" value="PhyH"/>
    <property type="match status" value="1"/>
</dbReference>
<gene>
    <name evidence="1" type="ORF">METZ01_LOCUS406434</name>
</gene>